<keyword evidence="3" id="KW-1185">Reference proteome</keyword>
<sequence>MVTKYLLKDKCYDTMYECNSLSNLPLTIWCLNALVYIISGVVCKPKLTYFVVSFYYFFFFLTECFALVLFLLSSFVLCGITSLHELHLKEPMKVR</sequence>
<accession>A0A8C9I9K1</accession>
<keyword evidence="1" id="KW-1133">Transmembrane helix</keyword>
<organism evidence="2 3">
    <name type="scientific">Piliocolobus tephrosceles</name>
    <name type="common">Ugandan red Colobus</name>
    <dbReference type="NCBI Taxonomy" id="591936"/>
    <lineage>
        <taxon>Eukaryota</taxon>
        <taxon>Metazoa</taxon>
        <taxon>Chordata</taxon>
        <taxon>Craniata</taxon>
        <taxon>Vertebrata</taxon>
        <taxon>Euteleostomi</taxon>
        <taxon>Mammalia</taxon>
        <taxon>Eutheria</taxon>
        <taxon>Euarchontoglires</taxon>
        <taxon>Primates</taxon>
        <taxon>Haplorrhini</taxon>
        <taxon>Catarrhini</taxon>
        <taxon>Cercopithecidae</taxon>
        <taxon>Colobinae</taxon>
        <taxon>Piliocolobus</taxon>
    </lineage>
</organism>
<evidence type="ECO:0000313" key="3">
    <source>
        <dbReference type="Proteomes" id="UP000694416"/>
    </source>
</evidence>
<feature type="transmembrane region" description="Helical" evidence="1">
    <location>
        <begin position="54"/>
        <end position="83"/>
    </location>
</feature>
<protein>
    <submittedName>
        <fullName evidence="2">Uncharacterized protein</fullName>
    </submittedName>
</protein>
<evidence type="ECO:0000313" key="2">
    <source>
        <dbReference type="Ensembl" id="ENSPTEP00000033184.1"/>
    </source>
</evidence>
<dbReference type="AlphaFoldDB" id="A0A8C9I9K1"/>
<keyword evidence="1" id="KW-0812">Transmembrane</keyword>
<name>A0A8C9I9K1_9PRIM</name>
<keyword evidence="1" id="KW-0472">Membrane</keyword>
<dbReference type="Proteomes" id="UP000694416">
    <property type="component" value="Unplaced"/>
</dbReference>
<proteinExistence type="predicted"/>
<dbReference type="Ensembl" id="ENSPTET00000045505.1">
    <property type="protein sequence ID" value="ENSPTEP00000033184.1"/>
    <property type="gene ID" value="ENSPTEG00000031746.1"/>
</dbReference>
<evidence type="ECO:0000256" key="1">
    <source>
        <dbReference type="SAM" id="Phobius"/>
    </source>
</evidence>
<reference evidence="2" key="2">
    <citation type="submission" date="2025-09" db="UniProtKB">
        <authorList>
            <consortium name="Ensembl"/>
        </authorList>
    </citation>
    <scope>IDENTIFICATION</scope>
</reference>
<reference evidence="2" key="1">
    <citation type="submission" date="2025-08" db="UniProtKB">
        <authorList>
            <consortium name="Ensembl"/>
        </authorList>
    </citation>
    <scope>IDENTIFICATION</scope>
</reference>
<feature type="transmembrane region" description="Helical" evidence="1">
    <location>
        <begin position="21"/>
        <end position="42"/>
    </location>
</feature>